<keyword evidence="3 5" id="KW-0133">Cell shape</keyword>
<evidence type="ECO:0000256" key="4">
    <source>
        <dbReference type="ARBA" id="ARBA00032089"/>
    </source>
</evidence>
<evidence type="ECO:0000256" key="2">
    <source>
        <dbReference type="ARBA" id="ARBA00013855"/>
    </source>
</evidence>
<proteinExistence type="inferred from homology"/>
<keyword evidence="9" id="KW-1185">Reference proteome</keyword>
<sequence>MRWIKEHKLVSFLCIAIILAVGFLIYSVSSGGSAADGAAGSVLGKLTSPFTTAAEKVSGGVSGIFSYKSLQKENEQLKKENQELQKKVTSLTLTASQLQQLDSLKSSLNYKGAGGTTDIVSGDVISMDGTNWMNIFTINRGTEKGVKKGSVVVSGEGLVGKVTSVGRGWAKVTSIVDATSKISFKVSGNLKILGILDNTSDGELTGFTLDSDATVSEGDTLITSGMGKYPAGIKIGIITKVTYNSNQQLQTVTVKPAVDFKALQKVSVLI</sequence>
<dbReference type="Pfam" id="PF04085">
    <property type="entry name" value="MreC"/>
    <property type="match status" value="1"/>
</dbReference>
<evidence type="ECO:0000313" key="9">
    <source>
        <dbReference type="Proteomes" id="UP000295500"/>
    </source>
</evidence>
<dbReference type="PIRSF" id="PIRSF038471">
    <property type="entry name" value="MreC"/>
    <property type="match status" value="1"/>
</dbReference>
<organism evidence="8 9">
    <name type="scientific">Aminicella lysinilytica</name>
    <dbReference type="NCBI Taxonomy" id="433323"/>
    <lineage>
        <taxon>Bacteria</taxon>
        <taxon>Bacillati</taxon>
        <taxon>Bacillota</taxon>
        <taxon>Clostridia</taxon>
        <taxon>Peptostreptococcales</taxon>
        <taxon>Anaerovoracaceae</taxon>
        <taxon>Aminicella</taxon>
    </lineage>
</organism>
<comment type="caution">
    <text evidence="8">The sequence shown here is derived from an EMBL/GenBank/DDBJ whole genome shotgun (WGS) entry which is preliminary data.</text>
</comment>
<dbReference type="InterPro" id="IPR042175">
    <property type="entry name" value="Cell/Rod_MreC_2"/>
</dbReference>
<dbReference type="NCBIfam" id="TIGR00219">
    <property type="entry name" value="mreC"/>
    <property type="match status" value="1"/>
</dbReference>
<keyword evidence="6" id="KW-0175">Coiled coil</keyword>
<dbReference type="GO" id="GO:0005886">
    <property type="term" value="C:plasma membrane"/>
    <property type="evidence" value="ECO:0007669"/>
    <property type="project" value="TreeGrafter"/>
</dbReference>
<protein>
    <recommendedName>
        <fullName evidence="2 5">Cell shape-determining protein MreC</fullName>
    </recommendedName>
    <alternativeName>
        <fullName evidence="4 5">Cell shape protein MreC</fullName>
    </alternativeName>
</protein>
<dbReference type="Proteomes" id="UP000295500">
    <property type="component" value="Unassembled WGS sequence"/>
</dbReference>
<dbReference type="OrthoDB" id="9792313at2"/>
<comment type="similarity">
    <text evidence="1 5">Belongs to the MreC family.</text>
</comment>
<name>A0A4R6PXI0_9FIRM</name>
<evidence type="ECO:0000256" key="6">
    <source>
        <dbReference type="SAM" id="Coils"/>
    </source>
</evidence>
<dbReference type="InterPro" id="IPR055342">
    <property type="entry name" value="MreC_beta-barrel_core"/>
</dbReference>
<dbReference type="GO" id="GO:0008360">
    <property type="term" value="P:regulation of cell shape"/>
    <property type="evidence" value="ECO:0007669"/>
    <property type="project" value="UniProtKB-KW"/>
</dbReference>
<evidence type="ECO:0000256" key="1">
    <source>
        <dbReference type="ARBA" id="ARBA00009369"/>
    </source>
</evidence>
<dbReference type="Gene3D" id="2.40.10.340">
    <property type="entry name" value="Rod shape-determining protein MreC, domain 1"/>
    <property type="match status" value="1"/>
</dbReference>
<dbReference type="PANTHER" id="PTHR34138:SF1">
    <property type="entry name" value="CELL SHAPE-DETERMINING PROTEIN MREC"/>
    <property type="match status" value="1"/>
</dbReference>
<evidence type="ECO:0000259" key="7">
    <source>
        <dbReference type="Pfam" id="PF04085"/>
    </source>
</evidence>
<evidence type="ECO:0000256" key="5">
    <source>
        <dbReference type="PIRNR" id="PIRNR038471"/>
    </source>
</evidence>
<dbReference type="InterPro" id="IPR007221">
    <property type="entry name" value="MreC"/>
</dbReference>
<dbReference type="PANTHER" id="PTHR34138">
    <property type="entry name" value="CELL SHAPE-DETERMINING PROTEIN MREC"/>
    <property type="match status" value="1"/>
</dbReference>
<feature type="domain" description="Rod shape-determining protein MreC beta-barrel core" evidence="7">
    <location>
        <begin position="124"/>
        <end position="269"/>
    </location>
</feature>
<dbReference type="EMBL" id="SNXO01000034">
    <property type="protein sequence ID" value="TDP51043.1"/>
    <property type="molecule type" value="Genomic_DNA"/>
</dbReference>
<dbReference type="RefSeq" id="WP_133529019.1">
    <property type="nucleotide sequence ID" value="NZ_SNXO01000034.1"/>
</dbReference>
<dbReference type="AlphaFoldDB" id="A0A4R6PXI0"/>
<evidence type="ECO:0000313" key="8">
    <source>
        <dbReference type="EMBL" id="TDP51043.1"/>
    </source>
</evidence>
<dbReference type="InterPro" id="IPR042177">
    <property type="entry name" value="Cell/Rod_1"/>
</dbReference>
<accession>A0A4R6PXI0</accession>
<gene>
    <name evidence="8" type="ORF">EV211_1346</name>
</gene>
<feature type="coiled-coil region" evidence="6">
    <location>
        <begin position="67"/>
        <end position="101"/>
    </location>
</feature>
<evidence type="ECO:0000256" key="3">
    <source>
        <dbReference type="ARBA" id="ARBA00022960"/>
    </source>
</evidence>
<reference evidence="8 9" key="1">
    <citation type="submission" date="2019-03" db="EMBL/GenBank/DDBJ databases">
        <title>Genomic Encyclopedia of Type Strains, Phase IV (KMG-IV): sequencing the most valuable type-strain genomes for metagenomic binning, comparative biology and taxonomic classification.</title>
        <authorList>
            <person name="Goeker M."/>
        </authorList>
    </citation>
    <scope>NUCLEOTIDE SEQUENCE [LARGE SCALE GENOMIC DNA]</scope>
    <source>
        <strain evidence="8 9">DSM 28287</strain>
    </source>
</reference>
<comment type="function">
    <text evidence="5">Involved in formation and maintenance of cell shape.</text>
</comment>
<dbReference type="Gene3D" id="2.40.10.350">
    <property type="entry name" value="Rod shape-determining protein MreC, domain 2"/>
    <property type="match status" value="1"/>
</dbReference>